<dbReference type="EMBL" id="LAZR01053194">
    <property type="protein sequence ID" value="KKK81276.1"/>
    <property type="molecule type" value="Genomic_DNA"/>
</dbReference>
<dbReference type="AlphaFoldDB" id="A0A0F9BA01"/>
<organism evidence="1">
    <name type="scientific">marine sediment metagenome</name>
    <dbReference type="NCBI Taxonomy" id="412755"/>
    <lineage>
        <taxon>unclassified sequences</taxon>
        <taxon>metagenomes</taxon>
        <taxon>ecological metagenomes</taxon>
    </lineage>
</organism>
<accession>A0A0F9BA01</accession>
<comment type="caution">
    <text evidence="1">The sequence shown here is derived from an EMBL/GenBank/DDBJ whole genome shotgun (WGS) entry which is preliminary data.</text>
</comment>
<gene>
    <name evidence="1" type="ORF">LCGC14_2815110</name>
</gene>
<evidence type="ECO:0000313" key="1">
    <source>
        <dbReference type="EMBL" id="KKK81276.1"/>
    </source>
</evidence>
<proteinExistence type="predicted"/>
<reference evidence="1" key="1">
    <citation type="journal article" date="2015" name="Nature">
        <title>Complex archaea that bridge the gap between prokaryotes and eukaryotes.</title>
        <authorList>
            <person name="Spang A."/>
            <person name="Saw J.H."/>
            <person name="Jorgensen S.L."/>
            <person name="Zaremba-Niedzwiedzka K."/>
            <person name="Martijn J."/>
            <person name="Lind A.E."/>
            <person name="van Eijk R."/>
            <person name="Schleper C."/>
            <person name="Guy L."/>
            <person name="Ettema T.J."/>
        </authorList>
    </citation>
    <scope>NUCLEOTIDE SEQUENCE</scope>
</reference>
<name>A0A0F9BA01_9ZZZZ</name>
<sequence>MEQQQEKNFTLIIRDTMYLEKRNIYNISLKYPDGDIGFWIDAFKLKYYGGSWNNVFNFIKECNTF</sequence>
<protein>
    <submittedName>
        <fullName evidence="1">Uncharacterized protein</fullName>
    </submittedName>
</protein>